<evidence type="ECO:0000313" key="3">
    <source>
        <dbReference type="Proteomes" id="UP000033710"/>
    </source>
</evidence>
<comment type="caution">
    <text evidence="2">The sequence shown here is derived from an EMBL/GenBank/DDBJ whole genome shotgun (WGS) entry which is preliminary data.</text>
</comment>
<dbReference type="AlphaFoldDB" id="A0A0F2M373"/>
<accession>A0A0F2M373</accession>
<dbReference type="RefSeq" id="XP_016586839.1">
    <property type="nucleotide sequence ID" value="XM_016737135.1"/>
</dbReference>
<dbReference type="Proteomes" id="UP000033710">
    <property type="component" value="Unassembled WGS sequence"/>
</dbReference>
<dbReference type="OrthoDB" id="2391627at2759"/>
<evidence type="ECO:0000313" key="2">
    <source>
        <dbReference type="EMBL" id="KJR84163.1"/>
    </source>
</evidence>
<keyword evidence="1" id="KW-0472">Membrane</keyword>
<dbReference type="GeneID" id="27672412"/>
<dbReference type="EMBL" id="AXCR01000007">
    <property type="protein sequence ID" value="KJR84163.1"/>
    <property type="molecule type" value="Genomic_DNA"/>
</dbReference>
<organism evidence="2 3">
    <name type="scientific">Sporothrix schenckii 1099-18</name>
    <dbReference type="NCBI Taxonomy" id="1397361"/>
    <lineage>
        <taxon>Eukaryota</taxon>
        <taxon>Fungi</taxon>
        <taxon>Dikarya</taxon>
        <taxon>Ascomycota</taxon>
        <taxon>Pezizomycotina</taxon>
        <taxon>Sordariomycetes</taxon>
        <taxon>Sordariomycetidae</taxon>
        <taxon>Ophiostomatales</taxon>
        <taxon>Ophiostomataceae</taxon>
        <taxon>Sporothrix</taxon>
    </lineage>
</organism>
<dbReference type="PANTHER" id="PTHR28254">
    <property type="entry name" value="CYTOCHROME B-C1 COMPLEX SUBUNIT 10"/>
    <property type="match status" value="1"/>
</dbReference>
<sequence length="147" mass="16312">MPFAVCFPSTFPLDAPSALQHLSQRLCLTPTAARNIARCRDRGHTERHTQKLTSLMQTPVMRADFRSQYGPKYHYSSNYKGITVKTVFRYASVAGPIAGALGVAALFYASGIPRVQKDILQKIPLIGPYFVKTTHPADSVRAFRSLL</sequence>
<evidence type="ECO:0000256" key="1">
    <source>
        <dbReference type="SAM" id="Phobius"/>
    </source>
</evidence>
<dbReference type="KEGG" id="ssck:SPSK_10896"/>
<dbReference type="VEuPathDB" id="FungiDB:SPSK_10896"/>
<proteinExistence type="predicted"/>
<feature type="transmembrane region" description="Helical" evidence="1">
    <location>
        <begin position="87"/>
        <end position="109"/>
    </location>
</feature>
<keyword evidence="1" id="KW-0812">Transmembrane</keyword>
<name>A0A0F2M373_SPOSC</name>
<dbReference type="Pfam" id="PF09796">
    <property type="entry name" value="QCR10"/>
    <property type="match status" value="1"/>
</dbReference>
<dbReference type="GO" id="GO:0006122">
    <property type="term" value="P:mitochondrial electron transport, ubiquinol to cytochrome c"/>
    <property type="evidence" value="ECO:0007669"/>
    <property type="project" value="InterPro"/>
</dbReference>
<dbReference type="InterPro" id="IPR019182">
    <property type="entry name" value="Cytochrome_b-c1_su10_fun"/>
</dbReference>
<reference evidence="2 3" key="1">
    <citation type="journal article" date="2014" name="BMC Genomics">
        <title>Comparative genomics of the major fungal agents of human and animal Sporotrichosis: Sporothrix schenckii and Sporothrix brasiliensis.</title>
        <authorList>
            <person name="Teixeira M.M."/>
            <person name="de Almeida L.G."/>
            <person name="Kubitschek-Barreira P."/>
            <person name="Alves F.L."/>
            <person name="Kioshima E.S."/>
            <person name="Abadio A.K."/>
            <person name="Fernandes L."/>
            <person name="Derengowski L.S."/>
            <person name="Ferreira K.S."/>
            <person name="Souza R.C."/>
            <person name="Ruiz J.C."/>
            <person name="de Andrade N.C."/>
            <person name="Paes H.C."/>
            <person name="Nicola A.M."/>
            <person name="Albuquerque P."/>
            <person name="Gerber A.L."/>
            <person name="Martins V.P."/>
            <person name="Peconick L.D."/>
            <person name="Neto A.V."/>
            <person name="Chaucanez C.B."/>
            <person name="Silva P.A."/>
            <person name="Cunha O.L."/>
            <person name="de Oliveira F.F."/>
            <person name="dos Santos T.C."/>
            <person name="Barros A.L."/>
            <person name="Soares M.A."/>
            <person name="de Oliveira L.M."/>
            <person name="Marini M.M."/>
            <person name="Villalobos-Duno H."/>
            <person name="Cunha M.M."/>
            <person name="de Hoog S."/>
            <person name="da Silveira J.F."/>
            <person name="Henrissat B."/>
            <person name="Nino-Vega G.A."/>
            <person name="Cisalpino P.S."/>
            <person name="Mora-Montes H.M."/>
            <person name="Almeida S.R."/>
            <person name="Stajich J.E."/>
            <person name="Lopes-Bezerra L.M."/>
            <person name="Vasconcelos A.T."/>
            <person name="Felipe M.S."/>
        </authorList>
    </citation>
    <scope>NUCLEOTIDE SEQUENCE [LARGE SCALE GENOMIC DNA]</scope>
    <source>
        <strain evidence="2 3">1099-18</strain>
    </source>
</reference>
<keyword evidence="1" id="KW-1133">Transmembrane helix</keyword>
<dbReference type="GO" id="GO:0005739">
    <property type="term" value="C:mitochondrion"/>
    <property type="evidence" value="ECO:0007669"/>
    <property type="project" value="GOC"/>
</dbReference>
<reference evidence="2 3" key="2">
    <citation type="journal article" date="2015" name="Eukaryot. Cell">
        <title>Asexual propagation of a virulent clone complex in a human and feline outbreak of sporotrichosis.</title>
        <authorList>
            <person name="Teixeira Mde M."/>
            <person name="Rodrigues A.M."/>
            <person name="Tsui C.K."/>
            <person name="de Almeida L.G."/>
            <person name="Van Diepeningen A.D."/>
            <person name="van den Ende B.G."/>
            <person name="Fernandes G.F."/>
            <person name="Kano R."/>
            <person name="Hamelin R.C."/>
            <person name="Lopes-Bezerra L.M."/>
            <person name="Vasconcelos A.T."/>
            <person name="de Hoog S."/>
            <person name="de Camargo Z.P."/>
            <person name="Felipe M.S."/>
        </authorList>
    </citation>
    <scope>NUCLEOTIDE SEQUENCE [LARGE SCALE GENOMIC DNA]</scope>
    <source>
        <strain evidence="2 3">1099-18</strain>
    </source>
</reference>
<dbReference type="PANTHER" id="PTHR28254:SF1">
    <property type="entry name" value="CYTOCHROME B-C1 COMPLEX SUBUNIT 10, MITOCHONDRIAL"/>
    <property type="match status" value="1"/>
</dbReference>
<protein>
    <submittedName>
        <fullName evidence="2">Uncharacterized protein</fullName>
    </submittedName>
</protein>
<gene>
    <name evidence="2" type="ORF">SPSK_10896</name>
</gene>